<dbReference type="PROSITE" id="PS50048">
    <property type="entry name" value="ZN2_CY6_FUNGAL_2"/>
    <property type="match status" value="1"/>
</dbReference>
<dbReference type="STRING" id="1314781.A0A165QQZ9"/>
<dbReference type="InterPro" id="IPR007219">
    <property type="entry name" value="XnlR_reg_dom"/>
</dbReference>
<dbReference type="Pfam" id="PF04082">
    <property type="entry name" value="Fungal_trans"/>
    <property type="match status" value="1"/>
</dbReference>
<dbReference type="InParanoid" id="A0A165QQZ9"/>
<feature type="compositionally biased region" description="Basic and acidic residues" evidence="3">
    <location>
        <begin position="718"/>
        <end position="728"/>
    </location>
</feature>
<dbReference type="SMART" id="SM00906">
    <property type="entry name" value="Fungal_trans"/>
    <property type="match status" value="1"/>
</dbReference>
<evidence type="ECO:0000259" key="4">
    <source>
        <dbReference type="PROSITE" id="PS50048"/>
    </source>
</evidence>
<feature type="compositionally biased region" description="Basic and acidic residues" evidence="3">
    <location>
        <begin position="218"/>
        <end position="228"/>
    </location>
</feature>
<dbReference type="PROSITE" id="PS00463">
    <property type="entry name" value="ZN2_CY6_FUNGAL_1"/>
    <property type="match status" value="1"/>
</dbReference>
<evidence type="ECO:0000313" key="6">
    <source>
        <dbReference type="Proteomes" id="UP000077266"/>
    </source>
</evidence>
<keyword evidence="2" id="KW-0539">Nucleus</keyword>
<evidence type="ECO:0000313" key="5">
    <source>
        <dbReference type="EMBL" id="KZW03958.1"/>
    </source>
</evidence>
<dbReference type="PANTHER" id="PTHR46910">
    <property type="entry name" value="TRANSCRIPTION FACTOR PDR1"/>
    <property type="match status" value="1"/>
</dbReference>
<dbReference type="InterPro" id="IPR050987">
    <property type="entry name" value="AtrR-like"/>
</dbReference>
<dbReference type="CDD" id="cd00067">
    <property type="entry name" value="GAL4"/>
    <property type="match status" value="1"/>
</dbReference>
<reference evidence="5 6" key="1">
    <citation type="journal article" date="2016" name="Mol. Biol. Evol.">
        <title>Comparative Genomics of Early-Diverging Mushroom-Forming Fungi Provides Insights into the Origins of Lignocellulose Decay Capabilities.</title>
        <authorList>
            <person name="Nagy L.G."/>
            <person name="Riley R."/>
            <person name="Tritt A."/>
            <person name="Adam C."/>
            <person name="Daum C."/>
            <person name="Floudas D."/>
            <person name="Sun H."/>
            <person name="Yadav J.S."/>
            <person name="Pangilinan J."/>
            <person name="Larsson K.H."/>
            <person name="Matsuura K."/>
            <person name="Barry K."/>
            <person name="Labutti K."/>
            <person name="Kuo R."/>
            <person name="Ohm R.A."/>
            <person name="Bhattacharya S.S."/>
            <person name="Shirouzu T."/>
            <person name="Yoshinaga Y."/>
            <person name="Martin F.M."/>
            <person name="Grigoriev I.V."/>
            <person name="Hibbett D.S."/>
        </authorList>
    </citation>
    <scope>NUCLEOTIDE SEQUENCE [LARGE SCALE GENOMIC DNA]</scope>
    <source>
        <strain evidence="5 6">HHB12029</strain>
    </source>
</reference>
<dbReference type="EMBL" id="KV425882">
    <property type="protein sequence ID" value="KZW03958.1"/>
    <property type="molecule type" value="Genomic_DNA"/>
</dbReference>
<dbReference type="GO" id="GO:0003677">
    <property type="term" value="F:DNA binding"/>
    <property type="evidence" value="ECO:0007669"/>
    <property type="project" value="InterPro"/>
</dbReference>
<feature type="compositionally biased region" description="Low complexity" evidence="3">
    <location>
        <begin position="125"/>
        <end position="143"/>
    </location>
</feature>
<protein>
    <recommendedName>
        <fullName evidence="4">Zn(2)-C6 fungal-type domain-containing protein</fullName>
    </recommendedName>
</protein>
<evidence type="ECO:0000256" key="3">
    <source>
        <dbReference type="SAM" id="MobiDB-lite"/>
    </source>
</evidence>
<keyword evidence="6" id="KW-1185">Reference proteome</keyword>
<accession>A0A165QQZ9</accession>
<sequence length="971" mass="106206">MVTNGKKQKLDTQFDNQDSLKPLQLQRRRVWRACESCRRKKIKCDGREPTCSQCSTSKTQCVWVQTRDRAALSRHYVQELEQRLVQMENILTQVAPVVELIGQSPNGIVLPNGAQVSGSAEQGLATSASQTGAGAGTGTTSQQPIGLKPESEDVPRNPCGIKEAVPRETAENDDVVDKFGQLTLDEHGHLRWIGGSSAMALVQSFRELSANRPSPPDSPDREIVDGDPRQPNVNMLYFPPGLGFGKVHALPGAHEVEWPERDLADKLIEAYFERFHFLLPVLDKISFLEDYRKLMEEDGNHDDAGFVSVVFAVFACAARFVDDPRLTEGVTAEEGGVGMIYYERAMILYYIGNTQGNTQLAQVQAFVLLASFLCSVNCLPQAWLMVGQAVRTAQDLGLHRSPRQLRLKLVKKELRRKVWWSVYVLDRMLAVALGRPLGIEDIDCDVELPLAIDDDGLRAYFDHEEDMREAAPTLMTGFIALINLTKKAGLILRTVYGLHNCKDNMSPEELAAVQTQIDVFDADLTRWCTELPPAFKSNPVGAQQVTMGAVLCSSYYAVLITLHRKVMPTRTTQGNTSSTSFAKAVAAARSCIMLAPSIKDAIPASHHLSFFIQYLFSSAVIILLCVINSNPDETAANTVMSEVDSCINALSTQEGRWPGAGRCKSILQELVKVTNQARANAAQKKTEMKVEPLTPALSDRPAFRKIAKKPTSRPSSRVRAEAKQELRSPDSAYAPSDHSFLSSPASVGSSKALKRSHDEAENTDATSIASTSPMQLPPHQTFGYNQYPAPPGTVDPSMFNQPESTLSGVTVRDFAPPFPQQNVYNGAQSSWNLQAIDPRDSQQQQQFIYQGSPLSMNGSGNGNGDSALFPNGTSGNGVDPTMFSFQGQASQPGGFDRNTPPGSSPPGMFDMSGIDFAGLDFLQNFTPGGYVGASNDGQNDMDTFWQNFVNEPLQQPFGALAENNGTYESNG</sequence>
<dbReference type="Gene3D" id="4.10.240.10">
    <property type="entry name" value="Zn(2)-C6 fungal-type DNA-binding domain"/>
    <property type="match status" value="1"/>
</dbReference>
<dbReference type="SMART" id="SM00066">
    <property type="entry name" value="GAL4"/>
    <property type="match status" value="1"/>
</dbReference>
<dbReference type="CDD" id="cd12148">
    <property type="entry name" value="fungal_TF_MHR"/>
    <property type="match status" value="1"/>
</dbReference>
<dbReference type="Pfam" id="PF00172">
    <property type="entry name" value="Zn_clus"/>
    <property type="match status" value="1"/>
</dbReference>
<dbReference type="InterPro" id="IPR001138">
    <property type="entry name" value="Zn2Cys6_DnaBD"/>
</dbReference>
<feature type="region of interest" description="Disordered" evidence="3">
    <location>
        <begin position="856"/>
        <end position="904"/>
    </location>
</feature>
<feature type="region of interest" description="Disordered" evidence="3">
    <location>
        <begin position="208"/>
        <end position="230"/>
    </location>
</feature>
<dbReference type="GO" id="GO:0008270">
    <property type="term" value="F:zinc ion binding"/>
    <property type="evidence" value="ECO:0007669"/>
    <property type="project" value="InterPro"/>
</dbReference>
<evidence type="ECO:0000256" key="2">
    <source>
        <dbReference type="ARBA" id="ARBA00023242"/>
    </source>
</evidence>
<proteinExistence type="predicted"/>
<dbReference type="GO" id="GO:0006351">
    <property type="term" value="P:DNA-templated transcription"/>
    <property type="evidence" value="ECO:0007669"/>
    <property type="project" value="InterPro"/>
</dbReference>
<keyword evidence="1" id="KW-0479">Metal-binding</keyword>
<dbReference type="GO" id="GO:0000981">
    <property type="term" value="F:DNA-binding transcription factor activity, RNA polymerase II-specific"/>
    <property type="evidence" value="ECO:0007669"/>
    <property type="project" value="InterPro"/>
</dbReference>
<dbReference type="PANTHER" id="PTHR46910:SF1">
    <property type="entry name" value="MISCELLANEOUS ZN(II)2CYS6 TRANSCRIPTION FACTOR (EUROFUNG)-RELATED"/>
    <property type="match status" value="1"/>
</dbReference>
<dbReference type="AlphaFoldDB" id="A0A165QQZ9"/>
<name>A0A165QQZ9_EXIGL</name>
<feature type="compositionally biased region" description="Polar residues" evidence="3">
    <location>
        <begin position="763"/>
        <end position="774"/>
    </location>
</feature>
<feature type="region of interest" description="Disordered" evidence="3">
    <location>
        <begin position="120"/>
        <end position="171"/>
    </location>
</feature>
<feature type="region of interest" description="Disordered" evidence="3">
    <location>
        <begin position="681"/>
        <end position="781"/>
    </location>
</feature>
<feature type="domain" description="Zn(2)-C6 fungal-type" evidence="4">
    <location>
        <begin position="33"/>
        <end position="63"/>
    </location>
</feature>
<dbReference type="SUPFAM" id="SSF57701">
    <property type="entry name" value="Zn2/Cys6 DNA-binding domain"/>
    <property type="match status" value="1"/>
</dbReference>
<evidence type="ECO:0000256" key="1">
    <source>
        <dbReference type="ARBA" id="ARBA00022723"/>
    </source>
</evidence>
<dbReference type="OrthoDB" id="434771at2759"/>
<gene>
    <name evidence="5" type="ORF">EXIGLDRAFT_715981</name>
</gene>
<dbReference type="InterPro" id="IPR036864">
    <property type="entry name" value="Zn2-C6_fun-type_DNA-bd_sf"/>
</dbReference>
<organism evidence="5 6">
    <name type="scientific">Exidia glandulosa HHB12029</name>
    <dbReference type="NCBI Taxonomy" id="1314781"/>
    <lineage>
        <taxon>Eukaryota</taxon>
        <taxon>Fungi</taxon>
        <taxon>Dikarya</taxon>
        <taxon>Basidiomycota</taxon>
        <taxon>Agaricomycotina</taxon>
        <taxon>Agaricomycetes</taxon>
        <taxon>Auriculariales</taxon>
        <taxon>Exidiaceae</taxon>
        <taxon>Exidia</taxon>
    </lineage>
</organism>
<dbReference type="Proteomes" id="UP000077266">
    <property type="component" value="Unassembled WGS sequence"/>
</dbReference>
<feature type="compositionally biased region" description="Polar residues" evidence="3">
    <location>
        <begin position="739"/>
        <end position="749"/>
    </location>
</feature>